<name>A0A7C3N9J4_UNCW3</name>
<evidence type="ECO:0000313" key="2">
    <source>
        <dbReference type="EMBL" id="HFK24364.1"/>
    </source>
</evidence>
<feature type="domain" description="DUF2007" evidence="1">
    <location>
        <begin position="6"/>
        <end position="68"/>
    </location>
</feature>
<protein>
    <submittedName>
        <fullName evidence="2">DUF2007 domain-containing protein</fullName>
    </submittedName>
</protein>
<dbReference type="Gene3D" id="3.30.70.790">
    <property type="entry name" value="UreE, C-terminal domain"/>
    <property type="match status" value="1"/>
</dbReference>
<reference evidence="2" key="1">
    <citation type="journal article" date="2020" name="mSystems">
        <title>Genome- and Community-Level Interaction Insights into Carbon Utilization and Element Cycling Functions of Hydrothermarchaeota in Hydrothermal Sediment.</title>
        <authorList>
            <person name="Zhou Z."/>
            <person name="Liu Y."/>
            <person name="Xu W."/>
            <person name="Pan J."/>
            <person name="Luo Z.H."/>
            <person name="Li M."/>
        </authorList>
    </citation>
    <scope>NUCLEOTIDE SEQUENCE [LARGE SCALE GENOMIC DNA]</scope>
    <source>
        <strain evidence="2">SpSt-464</strain>
    </source>
</reference>
<dbReference type="AlphaFoldDB" id="A0A7C3N9J4"/>
<evidence type="ECO:0000259" key="1">
    <source>
        <dbReference type="Pfam" id="PF09413"/>
    </source>
</evidence>
<dbReference type="InterPro" id="IPR018551">
    <property type="entry name" value="DUF2007"/>
</dbReference>
<accession>A0A7C3N9J4</accession>
<gene>
    <name evidence="2" type="ORF">ENS15_06955</name>
</gene>
<proteinExistence type="predicted"/>
<comment type="caution">
    <text evidence="2">The sequence shown here is derived from an EMBL/GenBank/DDBJ whole genome shotgun (WGS) entry which is preliminary data.</text>
</comment>
<organism evidence="2">
    <name type="scientific">candidate division WOR-3 bacterium</name>
    <dbReference type="NCBI Taxonomy" id="2052148"/>
    <lineage>
        <taxon>Bacteria</taxon>
        <taxon>Bacteria division WOR-3</taxon>
    </lineage>
</organism>
<dbReference type="Pfam" id="PF09413">
    <property type="entry name" value="DUF2007"/>
    <property type="match status" value="1"/>
</dbReference>
<sequence>MENDLKLLLDFEDKMEAIIVKSLLESNGIKVFLSSDDAYGYYPSLDLENRVKIFVLEKDYEIAKEILSKGYEKEE</sequence>
<dbReference type="SUPFAM" id="SSF54913">
    <property type="entry name" value="GlnB-like"/>
    <property type="match status" value="1"/>
</dbReference>
<dbReference type="InterPro" id="IPR011322">
    <property type="entry name" value="N-reg_PII-like_a/b"/>
</dbReference>
<dbReference type="EMBL" id="DSTT01000006">
    <property type="protein sequence ID" value="HFK24364.1"/>
    <property type="molecule type" value="Genomic_DNA"/>
</dbReference>